<dbReference type="AlphaFoldDB" id="D2PX56"/>
<proteinExistence type="predicted"/>
<feature type="transmembrane region" description="Helical" evidence="6">
    <location>
        <begin position="343"/>
        <end position="368"/>
    </location>
</feature>
<dbReference type="GO" id="GO:0005886">
    <property type="term" value="C:plasma membrane"/>
    <property type="evidence" value="ECO:0007669"/>
    <property type="project" value="UniProtKB-SubCell"/>
</dbReference>
<gene>
    <name evidence="8" type="ordered locus">Kfla_6439</name>
</gene>
<dbReference type="eggNOG" id="COG2814">
    <property type="taxonomic scope" value="Bacteria"/>
</dbReference>
<reference evidence="8 9" key="2">
    <citation type="journal article" date="2010" name="Stand. Genomic Sci.">
        <title>Complete genome sequence of Kribbella flavida type strain (IFO 14399).</title>
        <authorList>
            <person name="Pukall R."/>
            <person name="Lapidus A."/>
            <person name="Glavina Del Rio T."/>
            <person name="Copeland A."/>
            <person name="Tice H."/>
            <person name="Cheng J.-F."/>
            <person name="Lucas S."/>
            <person name="Chen F."/>
            <person name="Nolan M."/>
            <person name="LaButti K."/>
            <person name="Pati A."/>
            <person name="Ivanova N."/>
            <person name="Mavrommatis K."/>
            <person name="Mikhailova N."/>
            <person name="Pitluck S."/>
            <person name="Bruce D."/>
            <person name="Goodwin L."/>
            <person name="Land M."/>
            <person name="Hauser L."/>
            <person name="Chang Y.-J."/>
            <person name="Jeffries C.D."/>
            <person name="Chen A."/>
            <person name="Palaniappan K."/>
            <person name="Chain P."/>
            <person name="Rohde M."/>
            <person name="Goeker M."/>
            <person name="Bristow J."/>
            <person name="Eisen J.A."/>
            <person name="Markowitz V."/>
            <person name="Hugenholtz P."/>
            <person name="Kyrpides N.C."/>
            <person name="Klenk H.-P."/>
            <person name="Brettin T."/>
        </authorList>
    </citation>
    <scope>NUCLEOTIDE SEQUENCE [LARGE SCALE GENOMIC DNA]</scope>
    <source>
        <strain evidence="9">DSM 17836 / JCM 10339 / NBRC 14399</strain>
    </source>
</reference>
<dbReference type="HOGENOM" id="CLU_034180_15_2_11"/>
<protein>
    <submittedName>
        <fullName evidence="8">Major facilitator superfamily MFS_1</fullName>
    </submittedName>
</protein>
<dbReference type="InterPro" id="IPR020846">
    <property type="entry name" value="MFS_dom"/>
</dbReference>
<comment type="subcellular location">
    <subcellularLocation>
        <location evidence="1">Cell membrane</location>
        <topology evidence="1">Multi-pass membrane protein</topology>
    </subcellularLocation>
</comment>
<sequence>MKQPLHGSLWSRPDVRLVLPARALSYAGDAVALVALTLRVSADSGPSSFAMTGLLLAFALPTVLMVPFAGRIVDSLDSRTVLVSASLLQAAAGAGLALADGLAATLALVCVLQVGQAVAGPAWAALIPRIVGEELIGRATGASQALTGVATIAGAGMGGLLVAWQGDTGALLVNAATFLGLAVVAWLVRTRRRPDPGGPAYAGGALAGVRSLLGDQLLRVLVPGLWLFILAAEALNVVEVYLLTGDLGLGPVGYGLIGAGQGVGAVAGAWCTGRLGADRARALAVVAGTALIGAAALLMGLTQILVLVALGAVGMGFAAGVLNTGTSTLVVTRTPEALRGRVIAALAGSTRACSLVALLLGGAAGALLGPRGTFLASGAACVLLAVVMVVPVLSALRREPGAARNDSVSKVVSH</sequence>
<keyword evidence="3 6" id="KW-0812">Transmembrane</keyword>
<evidence type="ECO:0000256" key="1">
    <source>
        <dbReference type="ARBA" id="ARBA00004651"/>
    </source>
</evidence>
<feature type="transmembrane region" description="Helical" evidence="6">
    <location>
        <begin position="307"/>
        <end position="331"/>
    </location>
</feature>
<keyword evidence="5 6" id="KW-0472">Membrane</keyword>
<dbReference type="Proteomes" id="UP000007967">
    <property type="component" value="Chromosome"/>
</dbReference>
<dbReference type="GO" id="GO:0022857">
    <property type="term" value="F:transmembrane transporter activity"/>
    <property type="evidence" value="ECO:0007669"/>
    <property type="project" value="InterPro"/>
</dbReference>
<feature type="transmembrane region" description="Helical" evidence="6">
    <location>
        <begin position="374"/>
        <end position="396"/>
    </location>
</feature>
<dbReference type="PANTHER" id="PTHR23513:SF11">
    <property type="entry name" value="STAPHYLOFERRIN A TRANSPORTER"/>
    <property type="match status" value="1"/>
</dbReference>
<dbReference type="InterPro" id="IPR036259">
    <property type="entry name" value="MFS_trans_sf"/>
</dbReference>
<name>D2PX56_KRIFD</name>
<dbReference type="PANTHER" id="PTHR23513">
    <property type="entry name" value="INTEGRAL MEMBRANE EFFLUX PROTEIN-RELATED"/>
    <property type="match status" value="1"/>
</dbReference>
<evidence type="ECO:0000256" key="2">
    <source>
        <dbReference type="ARBA" id="ARBA00022475"/>
    </source>
</evidence>
<dbReference type="SUPFAM" id="SSF103473">
    <property type="entry name" value="MFS general substrate transporter"/>
    <property type="match status" value="1"/>
</dbReference>
<dbReference type="PROSITE" id="PS50850">
    <property type="entry name" value="MFS"/>
    <property type="match status" value="1"/>
</dbReference>
<dbReference type="KEGG" id="kfl:Kfla_6439"/>
<keyword evidence="2" id="KW-1003">Cell membrane</keyword>
<evidence type="ECO:0000256" key="5">
    <source>
        <dbReference type="ARBA" id="ARBA00023136"/>
    </source>
</evidence>
<keyword evidence="4 6" id="KW-1133">Transmembrane helix</keyword>
<dbReference type="CDD" id="cd06173">
    <property type="entry name" value="MFS_MefA_like"/>
    <property type="match status" value="1"/>
</dbReference>
<dbReference type="STRING" id="479435.Kfla_6439"/>
<evidence type="ECO:0000259" key="7">
    <source>
        <dbReference type="PROSITE" id="PS50850"/>
    </source>
</evidence>
<evidence type="ECO:0000313" key="8">
    <source>
        <dbReference type="EMBL" id="ADB35436.1"/>
    </source>
</evidence>
<keyword evidence="9" id="KW-1185">Reference proteome</keyword>
<evidence type="ECO:0000256" key="3">
    <source>
        <dbReference type="ARBA" id="ARBA00022692"/>
    </source>
</evidence>
<feature type="transmembrane region" description="Helical" evidence="6">
    <location>
        <begin position="249"/>
        <end position="270"/>
    </location>
</feature>
<accession>D2PX56</accession>
<feature type="domain" description="Major facilitator superfamily (MFS) profile" evidence="7">
    <location>
        <begin position="217"/>
        <end position="414"/>
    </location>
</feature>
<feature type="transmembrane region" description="Helical" evidence="6">
    <location>
        <begin position="220"/>
        <end position="243"/>
    </location>
</feature>
<feature type="transmembrane region" description="Helical" evidence="6">
    <location>
        <begin position="145"/>
        <end position="164"/>
    </location>
</feature>
<evidence type="ECO:0000256" key="6">
    <source>
        <dbReference type="SAM" id="Phobius"/>
    </source>
</evidence>
<dbReference type="InterPro" id="IPR011701">
    <property type="entry name" value="MFS"/>
</dbReference>
<feature type="transmembrane region" description="Helical" evidence="6">
    <location>
        <begin position="170"/>
        <end position="188"/>
    </location>
</feature>
<feature type="transmembrane region" description="Helical" evidence="6">
    <location>
        <begin position="48"/>
        <end position="69"/>
    </location>
</feature>
<dbReference type="RefSeq" id="WP_012923988.1">
    <property type="nucleotide sequence ID" value="NC_013729.1"/>
</dbReference>
<dbReference type="OrthoDB" id="3810421at2"/>
<evidence type="ECO:0000256" key="4">
    <source>
        <dbReference type="ARBA" id="ARBA00022989"/>
    </source>
</evidence>
<organism evidence="8 9">
    <name type="scientific">Kribbella flavida (strain DSM 17836 / JCM 10339 / NBRC 14399)</name>
    <dbReference type="NCBI Taxonomy" id="479435"/>
    <lineage>
        <taxon>Bacteria</taxon>
        <taxon>Bacillati</taxon>
        <taxon>Actinomycetota</taxon>
        <taxon>Actinomycetes</taxon>
        <taxon>Propionibacteriales</taxon>
        <taxon>Kribbellaceae</taxon>
        <taxon>Kribbella</taxon>
    </lineage>
</organism>
<reference evidence="9" key="1">
    <citation type="submission" date="2009-09" db="EMBL/GenBank/DDBJ databases">
        <title>The complete genome of Kribbella flavida DSM 17836.</title>
        <authorList>
            <consortium name="US DOE Joint Genome Institute (JGI-PGF)"/>
            <person name="Lucas S."/>
            <person name="Copeland A."/>
            <person name="Lapidus A."/>
            <person name="Glavina del Rio T."/>
            <person name="Dalin E."/>
            <person name="Tice H."/>
            <person name="Bruce D."/>
            <person name="Goodwin L."/>
            <person name="Pitluck S."/>
            <person name="Kyrpides N."/>
            <person name="Mavromatis K."/>
            <person name="Ivanova N."/>
            <person name="Saunders E."/>
            <person name="Brettin T."/>
            <person name="Detter J.C."/>
            <person name="Han C."/>
            <person name="Larimer F."/>
            <person name="Land M."/>
            <person name="Hauser L."/>
            <person name="Markowitz V."/>
            <person name="Cheng J.-F."/>
            <person name="Hugenholtz P."/>
            <person name="Woyke T."/>
            <person name="Wu D."/>
            <person name="Pukall R."/>
            <person name="Klenk H.-P."/>
            <person name="Eisen J.A."/>
        </authorList>
    </citation>
    <scope>NUCLEOTIDE SEQUENCE [LARGE SCALE GENOMIC DNA]</scope>
    <source>
        <strain evidence="9">DSM 17836 / JCM 10339 / NBRC 14399</strain>
    </source>
</reference>
<dbReference type="Gene3D" id="1.20.1250.20">
    <property type="entry name" value="MFS general substrate transporter like domains"/>
    <property type="match status" value="1"/>
</dbReference>
<dbReference type="EMBL" id="CP001736">
    <property type="protein sequence ID" value="ADB35436.1"/>
    <property type="molecule type" value="Genomic_DNA"/>
</dbReference>
<dbReference type="Pfam" id="PF07690">
    <property type="entry name" value="MFS_1"/>
    <property type="match status" value="1"/>
</dbReference>
<evidence type="ECO:0000313" key="9">
    <source>
        <dbReference type="Proteomes" id="UP000007967"/>
    </source>
</evidence>
<feature type="transmembrane region" description="Helical" evidence="6">
    <location>
        <begin position="282"/>
        <end position="301"/>
    </location>
</feature>